<dbReference type="PANTHER" id="PTHR32175:SF20">
    <property type="entry name" value="SULFOTRANSFERASE"/>
    <property type="match status" value="1"/>
</dbReference>
<gene>
    <name evidence="1" type="ORF">RJ639_023687</name>
</gene>
<evidence type="ECO:0000313" key="2">
    <source>
        <dbReference type="Proteomes" id="UP001188597"/>
    </source>
</evidence>
<organism evidence="1 2">
    <name type="scientific">Escallonia herrerae</name>
    <dbReference type="NCBI Taxonomy" id="1293975"/>
    <lineage>
        <taxon>Eukaryota</taxon>
        <taxon>Viridiplantae</taxon>
        <taxon>Streptophyta</taxon>
        <taxon>Embryophyta</taxon>
        <taxon>Tracheophyta</taxon>
        <taxon>Spermatophyta</taxon>
        <taxon>Magnoliopsida</taxon>
        <taxon>eudicotyledons</taxon>
        <taxon>Gunneridae</taxon>
        <taxon>Pentapetalae</taxon>
        <taxon>asterids</taxon>
        <taxon>campanulids</taxon>
        <taxon>Escalloniales</taxon>
        <taxon>Escalloniaceae</taxon>
        <taxon>Escallonia</taxon>
    </lineage>
</organism>
<dbReference type="PANTHER" id="PTHR32175">
    <property type="entry name" value="PROTEIN, PUTATIVE, EXPRESSED-RELATED"/>
    <property type="match status" value="1"/>
</dbReference>
<comment type="caution">
    <text evidence="1">The sequence shown here is derived from an EMBL/GenBank/DDBJ whole genome shotgun (WGS) entry which is preliminary data.</text>
</comment>
<name>A0AA88V1I9_9ASTE</name>
<dbReference type="Proteomes" id="UP001188597">
    <property type="component" value="Unassembled WGS sequence"/>
</dbReference>
<evidence type="ECO:0008006" key="3">
    <source>
        <dbReference type="Google" id="ProtNLM"/>
    </source>
</evidence>
<proteinExistence type="predicted"/>
<protein>
    <recommendedName>
        <fullName evidence="3">Sulfotransferase</fullName>
    </recommendedName>
</protein>
<accession>A0AA88V1I9</accession>
<keyword evidence="2" id="KW-1185">Reference proteome</keyword>
<sequence>MESSEDSFLEERFFSLLFNSSWGVGPGARGCVTLPHSRSKTVGYLSGVMEHHKEIVEYINERGVSAIFLLRRNVLRRMVSMLANSYDRYAKLINGTHKSHVHSPEEANTLSSYKPSVNSASLITDLKQMELIAVKALEYFRSTRHITLYYEDLLKNRTILQDVQNFLRLPQMDLTSRQVKIHKGPLSEQIKNWEDIKDTLRGTAYESYLSADY</sequence>
<dbReference type="SUPFAM" id="SSF52540">
    <property type="entry name" value="P-loop containing nucleoside triphosphate hydrolases"/>
    <property type="match status" value="1"/>
</dbReference>
<dbReference type="InterPro" id="IPR052796">
    <property type="entry name" value="Nod_factor_sulfotransferase"/>
</dbReference>
<dbReference type="Gene3D" id="3.40.50.300">
    <property type="entry name" value="P-loop containing nucleotide triphosphate hydrolases"/>
    <property type="match status" value="1"/>
</dbReference>
<reference evidence="1" key="1">
    <citation type="submission" date="2022-12" db="EMBL/GenBank/DDBJ databases">
        <title>Draft genome assemblies for two species of Escallonia (Escalloniales).</title>
        <authorList>
            <person name="Chanderbali A."/>
            <person name="Dervinis C."/>
            <person name="Anghel I."/>
            <person name="Soltis D."/>
            <person name="Soltis P."/>
            <person name="Zapata F."/>
        </authorList>
    </citation>
    <scope>NUCLEOTIDE SEQUENCE</scope>
    <source>
        <strain evidence="1">UCBG64.0493</strain>
        <tissue evidence="1">Leaf</tissue>
    </source>
</reference>
<dbReference type="InterPro" id="IPR027417">
    <property type="entry name" value="P-loop_NTPase"/>
</dbReference>
<evidence type="ECO:0000313" key="1">
    <source>
        <dbReference type="EMBL" id="KAK3000086.1"/>
    </source>
</evidence>
<dbReference type="EMBL" id="JAVXUP010003091">
    <property type="protein sequence ID" value="KAK3000086.1"/>
    <property type="molecule type" value="Genomic_DNA"/>
</dbReference>
<dbReference type="AlphaFoldDB" id="A0AA88V1I9"/>